<accession>A0A645CV25</accession>
<keyword evidence="1" id="KW-0812">Transmembrane</keyword>
<evidence type="ECO:0000313" key="3">
    <source>
        <dbReference type="EMBL" id="MPM80986.1"/>
    </source>
</evidence>
<proteinExistence type="predicted"/>
<protein>
    <recommendedName>
        <fullName evidence="2">Carrier domain-containing protein</fullName>
    </recommendedName>
</protein>
<organism evidence="3">
    <name type="scientific">bioreactor metagenome</name>
    <dbReference type="NCBI Taxonomy" id="1076179"/>
    <lineage>
        <taxon>unclassified sequences</taxon>
        <taxon>metagenomes</taxon>
        <taxon>ecological metagenomes</taxon>
    </lineage>
</organism>
<dbReference type="InterPro" id="IPR009081">
    <property type="entry name" value="PP-bd_ACP"/>
</dbReference>
<dbReference type="SUPFAM" id="SSF47336">
    <property type="entry name" value="ACP-like"/>
    <property type="match status" value="1"/>
</dbReference>
<dbReference type="InterPro" id="IPR036736">
    <property type="entry name" value="ACP-like_sf"/>
</dbReference>
<dbReference type="EMBL" id="VSSQ01030449">
    <property type="protein sequence ID" value="MPM80986.1"/>
    <property type="molecule type" value="Genomic_DNA"/>
</dbReference>
<dbReference type="AlphaFoldDB" id="A0A645CV25"/>
<keyword evidence="1" id="KW-0472">Membrane</keyword>
<sequence length="352" mass="40516">MTQDPEIVAFQARYGESLTRDLRHFENPYSGLYLIGWLSAILCVAALFLPWTSALGVALTASVLCACNLLFYLPIRRRIRKVMGTMIQLAETRKQELFRRLNRPPLDLYDTQSRDHFSRYYEDVYQFRLAMELVCAAGVKHMIYPEDSFLIVCGTHYDSVLKNLHLQDSAKLRQDNVGEVLQEKLRVSKTSLYLPFPCELTNAPPWPEALYKLAERRLDGEWPPFPNREARRIFAARPQLSAELFASYWATRREATVALAIRDLTDEHMDRPDNFMSYPNDPLALLVLWDCDSLETEELLMAMEEHFNIVIPDGEATQLFCHMSLAEAVKYIIWKQDSAICNREATPALPGA</sequence>
<evidence type="ECO:0000259" key="2">
    <source>
        <dbReference type="PROSITE" id="PS50075"/>
    </source>
</evidence>
<reference evidence="3" key="1">
    <citation type="submission" date="2019-08" db="EMBL/GenBank/DDBJ databases">
        <authorList>
            <person name="Kucharzyk K."/>
            <person name="Murdoch R.W."/>
            <person name="Higgins S."/>
            <person name="Loffler F."/>
        </authorList>
    </citation>
    <scope>NUCLEOTIDE SEQUENCE</scope>
</reference>
<dbReference type="PROSITE" id="PS50075">
    <property type="entry name" value="CARRIER"/>
    <property type="match status" value="1"/>
</dbReference>
<comment type="caution">
    <text evidence="3">The sequence shown here is derived from an EMBL/GenBank/DDBJ whole genome shotgun (WGS) entry which is preliminary data.</text>
</comment>
<keyword evidence="1" id="KW-1133">Transmembrane helix</keyword>
<evidence type="ECO:0000256" key="1">
    <source>
        <dbReference type="SAM" id="Phobius"/>
    </source>
</evidence>
<dbReference type="Gene3D" id="1.10.1200.10">
    <property type="entry name" value="ACP-like"/>
    <property type="match status" value="1"/>
</dbReference>
<feature type="transmembrane region" description="Helical" evidence="1">
    <location>
        <begin position="30"/>
        <end position="49"/>
    </location>
</feature>
<gene>
    <name evidence="3" type="ORF">SDC9_128037</name>
</gene>
<name>A0A645CV25_9ZZZZ</name>
<feature type="domain" description="Carrier" evidence="2">
    <location>
        <begin position="251"/>
        <end position="336"/>
    </location>
</feature>
<feature type="transmembrane region" description="Helical" evidence="1">
    <location>
        <begin position="55"/>
        <end position="73"/>
    </location>
</feature>